<dbReference type="Proteomes" id="UP000265768">
    <property type="component" value="Unassembled WGS sequence"/>
</dbReference>
<organism evidence="2 3">
    <name type="scientific">Bailinhaonella thermotolerans</name>
    <dbReference type="NCBI Taxonomy" id="1070861"/>
    <lineage>
        <taxon>Bacteria</taxon>
        <taxon>Bacillati</taxon>
        <taxon>Actinomycetota</taxon>
        <taxon>Actinomycetes</taxon>
        <taxon>Streptosporangiales</taxon>
        <taxon>Streptosporangiaceae</taxon>
        <taxon>Bailinhaonella</taxon>
    </lineage>
</organism>
<evidence type="ECO:0000313" key="2">
    <source>
        <dbReference type="EMBL" id="RJL21711.1"/>
    </source>
</evidence>
<keyword evidence="3" id="KW-1185">Reference proteome</keyword>
<evidence type="ECO:0000313" key="3">
    <source>
        <dbReference type="Proteomes" id="UP000265768"/>
    </source>
</evidence>
<accession>A0A3A4AQF9</accession>
<evidence type="ECO:0000256" key="1">
    <source>
        <dbReference type="SAM" id="MobiDB-lite"/>
    </source>
</evidence>
<dbReference type="AlphaFoldDB" id="A0A3A4AQF9"/>
<protein>
    <submittedName>
        <fullName evidence="2">Uncharacterized protein</fullName>
    </submittedName>
</protein>
<reference evidence="2 3" key="1">
    <citation type="submission" date="2018-09" db="EMBL/GenBank/DDBJ databases">
        <title>YIM 75507 draft genome.</title>
        <authorList>
            <person name="Tang S."/>
            <person name="Feng Y."/>
        </authorList>
    </citation>
    <scope>NUCLEOTIDE SEQUENCE [LARGE SCALE GENOMIC DNA]</scope>
    <source>
        <strain evidence="2 3">YIM 75507</strain>
    </source>
</reference>
<name>A0A3A4AQF9_9ACTN</name>
<sequence length="93" mass="9160">MESLNPASTDPFDSATRFSLPSAGPSEGAGLRVGPGVRDVETPAAPGSPGAPPTPGLPAPSWGAAEHPAASTAAATATASRLFTLENPPRRAS</sequence>
<gene>
    <name evidence="2" type="ORF">D5H75_36865</name>
</gene>
<feature type="compositionally biased region" description="Pro residues" evidence="1">
    <location>
        <begin position="49"/>
        <end position="58"/>
    </location>
</feature>
<feature type="region of interest" description="Disordered" evidence="1">
    <location>
        <begin position="1"/>
        <end position="93"/>
    </location>
</feature>
<proteinExistence type="predicted"/>
<comment type="caution">
    <text evidence="2">The sequence shown here is derived from an EMBL/GenBank/DDBJ whole genome shotgun (WGS) entry which is preliminary data.</text>
</comment>
<dbReference type="EMBL" id="QZEY01000024">
    <property type="protein sequence ID" value="RJL21711.1"/>
    <property type="molecule type" value="Genomic_DNA"/>
</dbReference>
<feature type="compositionally biased region" description="Low complexity" evidence="1">
    <location>
        <begin position="69"/>
        <end position="80"/>
    </location>
</feature>